<organism evidence="2 3">
    <name type="scientific">Dyadobacter sandarakinus</name>
    <dbReference type="NCBI Taxonomy" id="2747268"/>
    <lineage>
        <taxon>Bacteria</taxon>
        <taxon>Pseudomonadati</taxon>
        <taxon>Bacteroidota</taxon>
        <taxon>Cytophagia</taxon>
        <taxon>Cytophagales</taxon>
        <taxon>Spirosomataceae</taxon>
        <taxon>Dyadobacter</taxon>
    </lineage>
</organism>
<dbReference type="Pfam" id="PF13715">
    <property type="entry name" value="CarbopepD_reg_2"/>
    <property type="match status" value="1"/>
</dbReference>
<name>A0ABX7I6U2_9BACT</name>
<dbReference type="EMBL" id="CP056775">
    <property type="protein sequence ID" value="QRR01620.1"/>
    <property type="molecule type" value="Genomic_DNA"/>
</dbReference>
<dbReference type="RefSeq" id="WP_204655372.1">
    <property type="nucleotide sequence ID" value="NZ_CP056775.1"/>
</dbReference>
<dbReference type="InterPro" id="IPR008969">
    <property type="entry name" value="CarboxyPept-like_regulatory"/>
</dbReference>
<keyword evidence="1" id="KW-0732">Signal</keyword>
<evidence type="ECO:0000313" key="3">
    <source>
        <dbReference type="Proteomes" id="UP000612680"/>
    </source>
</evidence>
<dbReference type="Gene3D" id="2.60.40.1120">
    <property type="entry name" value="Carboxypeptidase-like, regulatory domain"/>
    <property type="match status" value="1"/>
</dbReference>
<sequence>MQFRYILAFLIVLYCQSSFAQFLIKGKVTDTTSKQQLAGVNITAGSVGTATGANGGFELQSAGKIKELRVSYLGYVTQIVRVNDNDSFIEIPLAESSGQDLDEGRLPLST</sequence>
<reference evidence="2 3" key="1">
    <citation type="submission" date="2020-06" db="EMBL/GenBank/DDBJ databases">
        <title>Dyadobacter sandarakinus sp. nov., isolated from the soil of the Arctic Yellow River Station.</title>
        <authorList>
            <person name="Zhang Y."/>
            <person name="Peng F."/>
        </authorList>
    </citation>
    <scope>NUCLEOTIDE SEQUENCE [LARGE SCALE GENOMIC DNA]</scope>
    <source>
        <strain evidence="2 3">Q3-56</strain>
    </source>
</reference>
<accession>A0ABX7I6U2</accession>
<dbReference type="Proteomes" id="UP000612680">
    <property type="component" value="Chromosome"/>
</dbReference>
<protein>
    <submittedName>
        <fullName evidence="2">Carboxypeptidase-like regulatory domain-containing protein</fullName>
    </submittedName>
</protein>
<evidence type="ECO:0000313" key="2">
    <source>
        <dbReference type="EMBL" id="QRR01620.1"/>
    </source>
</evidence>
<feature type="signal peptide" evidence="1">
    <location>
        <begin position="1"/>
        <end position="20"/>
    </location>
</feature>
<gene>
    <name evidence="2" type="ORF">HWI92_12245</name>
</gene>
<keyword evidence="3" id="KW-1185">Reference proteome</keyword>
<proteinExistence type="predicted"/>
<evidence type="ECO:0000256" key="1">
    <source>
        <dbReference type="SAM" id="SignalP"/>
    </source>
</evidence>
<dbReference type="SUPFAM" id="SSF49464">
    <property type="entry name" value="Carboxypeptidase regulatory domain-like"/>
    <property type="match status" value="1"/>
</dbReference>
<feature type="chain" id="PRO_5045501889" evidence="1">
    <location>
        <begin position="21"/>
        <end position="110"/>
    </location>
</feature>